<comment type="cofactor">
    <cofactor evidence="13">
        <name>Cu cation</name>
        <dbReference type="ChEBI" id="CHEBI:23378"/>
    </cofactor>
    <text evidence="13">Binds 4 Cu cations per monomer.</text>
</comment>
<keyword evidence="10 13" id="KW-0186">Copper</keyword>
<evidence type="ECO:0000313" key="18">
    <source>
        <dbReference type="RefSeq" id="XP_015902437.3"/>
    </source>
</evidence>
<feature type="domain" description="Plastocyanin-like" evidence="15">
    <location>
        <begin position="429"/>
        <end position="557"/>
    </location>
</feature>
<dbReference type="GeneID" id="107435354"/>
<evidence type="ECO:0000256" key="2">
    <source>
        <dbReference type="ARBA" id="ARBA00004271"/>
    </source>
</evidence>
<dbReference type="CDD" id="cd13875">
    <property type="entry name" value="CuRO_2_LCC_plant"/>
    <property type="match status" value="1"/>
</dbReference>
<keyword evidence="6 13" id="KW-0964">Secreted</keyword>
<evidence type="ECO:0000256" key="6">
    <source>
        <dbReference type="ARBA" id="ARBA00022525"/>
    </source>
</evidence>
<dbReference type="CDD" id="cd13849">
    <property type="entry name" value="CuRO_1_LCC_plant"/>
    <property type="match status" value="1"/>
</dbReference>
<evidence type="ECO:0000259" key="16">
    <source>
        <dbReference type="Pfam" id="PF07732"/>
    </source>
</evidence>
<comment type="catalytic activity">
    <reaction evidence="1 13">
        <text>4 hydroquinone + O2 = 4 benzosemiquinone + 2 H2O</text>
        <dbReference type="Rhea" id="RHEA:11276"/>
        <dbReference type="ChEBI" id="CHEBI:15377"/>
        <dbReference type="ChEBI" id="CHEBI:15379"/>
        <dbReference type="ChEBI" id="CHEBI:17594"/>
        <dbReference type="ChEBI" id="CHEBI:17977"/>
        <dbReference type="EC" id="1.10.3.2"/>
    </reaction>
</comment>
<gene>
    <name evidence="18" type="primary">LOC107435354</name>
</gene>
<feature type="domain" description="Plastocyanin-like" evidence="14">
    <location>
        <begin position="163"/>
        <end position="310"/>
    </location>
</feature>
<dbReference type="InterPro" id="IPR008972">
    <property type="entry name" value="Cupredoxin"/>
</dbReference>
<keyword evidence="11" id="KW-0325">Glycoprotein</keyword>
<keyword evidence="13" id="KW-0732">Signal</keyword>
<comment type="similarity">
    <text evidence="3 13">Belongs to the multicopper oxidase family.</text>
</comment>
<feature type="domain" description="Plastocyanin-like" evidence="16">
    <location>
        <begin position="35"/>
        <end position="149"/>
    </location>
</feature>
<dbReference type="NCBIfam" id="TIGR03389">
    <property type="entry name" value="laccase"/>
    <property type="match status" value="1"/>
</dbReference>
<feature type="signal peptide" evidence="13">
    <location>
        <begin position="1"/>
        <end position="22"/>
    </location>
</feature>
<keyword evidence="5 13" id="KW-0052">Apoplast</keyword>
<reference evidence="18" key="1">
    <citation type="submission" date="2025-08" db="UniProtKB">
        <authorList>
            <consortium name="RefSeq"/>
        </authorList>
    </citation>
    <scope>IDENTIFICATION</scope>
    <source>
        <tissue evidence="18">Seedling</tissue>
    </source>
</reference>
<dbReference type="InterPro" id="IPR011706">
    <property type="entry name" value="Cu-oxidase_C"/>
</dbReference>
<evidence type="ECO:0000256" key="8">
    <source>
        <dbReference type="ARBA" id="ARBA00022737"/>
    </source>
</evidence>
<dbReference type="InterPro" id="IPR002355">
    <property type="entry name" value="Cu_oxidase_Cu_BS"/>
</dbReference>
<evidence type="ECO:0000256" key="5">
    <source>
        <dbReference type="ARBA" id="ARBA00022523"/>
    </source>
</evidence>
<evidence type="ECO:0000256" key="13">
    <source>
        <dbReference type="RuleBase" id="RU361119"/>
    </source>
</evidence>
<dbReference type="InterPro" id="IPR034289">
    <property type="entry name" value="CuRO_3_LCC"/>
</dbReference>
<dbReference type="RefSeq" id="XP_015902437.3">
    <property type="nucleotide sequence ID" value="XM_016046951.4"/>
</dbReference>
<dbReference type="InParanoid" id="A0A6P4ATP6"/>
<accession>A0A6P4ATP6</accession>
<evidence type="ECO:0000256" key="7">
    <source>
        <dbReference type="ARBA" id="ARBA00022723"/>
    </source>
</evidence>
<dbReference type="KEGG" id="zju:107435354"/>
<evidence type="ECO:0000256" key="1">
    <source>
        <dbReference type="ARBA" id="ARBA00000349"/>
    </source>
</evidence>
<dbReference type="InterPro" id="IPR045087">
    <property type="entry name" value="Cu-oxidase_fam"/>
</dbReference>
<dbReference type="PANTHER" id="PTHR11709:SF410">
    <property type="entry name" value="LACCASE"/>
    <property type="match status" value="1"/>
</dbReference>
<dbReference type="SUPFAM" id="SSF49503">
    <property type="entry name" value="Cupredoxins"/>
    <property type="match status" value="3"/>
</dbReference>
<dbReference type="PANTHER" id="PTHR11709">
    <property type="entry name" value="MULTI-COPPER OXIDASE"/>
    <property type="match status" value="1"/>
</dbReference>
<evidence type="ECO:0000256" key="11">
    <source>
        <dbReference type="ARBA" id="ARBA00023180"/>
    </source>
</evidence>
<keyword evidence="12 13" id="KW-0439">Lignin degradation</keyword>
<dbReference type="GO" id="GO:0048046">
    <property type="term" value="C:apoplast"/>
    <property type="evidence" value="ECO:0007669"/>
    <property type="project" value="UniProtKB-SubCell"/>
</dbReference>
<dbReference type="InterPro" id="IPR034288">
    <property type="entry name" value="CuRO_1_LCC"/>
</dbReference>
<comment type="subcellular location">
    <subcellularLocation>
        <location evidence="2 13">Secreted</location>
        <location evidence="2 13">Extracellular space</location>
        <location evidence="2 13">Apoplast</location>
    </subcellularLocation>
</comment>
<dbReference type="Pfam" id="PF00394">
    <property type="entry name" value="Cu-oxidase"/>
    <property type="match status" value="1"/>
</dbReference>
<evidence type="ECO:0000256" key="12">
    <source>
        <dbReference type="ARBA" id="ARBA00023185"/>
    </source>
</evidence>
<keyword evidence="7 13" id="KW-0479">Metal-binding</keyword>
<dbReference type="GO" id="GO:0046274">
    <property type="term" value="P:lignin catabolic process"/>
    <property type="evidence" value="ECO:0007669"/>
    <property type="project" value="UniProtKB-KW"/>
</dbReference>
<dbReference type="EC" id="1.10.3.2" evidence="4 13"/>
<dbReference type="InterPro" id="IPR034285">
    <property type="entry name" value="CuRO_2_LCC"/>
</dbReference>
<proteinExistence type="inferred from homology"/>
<name>A0A6P4ATP6_ZIZJJ</name>
<dbReference type="Gene3D" id="2.60.40.420">
    <property type="entry name" value="Cupredoxins - blue copper proteins"/>
    <property type="match status" value="3"/>
</dbReference>
<dbReference type="InterPro" id="IPR001117">
    <property type="entry name" value="Cu-oxidase_2nd"/>
</dbReference>
<comment type="function">
    <text evidence="13">Lignin degradation and detoxification of lignin-derived products.</text>
</comment>
<dbReference type="Pfam" id="PF07731">
    <property type="entry name" value="Cu-oxidase_2"/>
    <property type="match status" value="1"/>
</dbReference>
<protein>
    <recommendedName>
        <fullName evidence="4 13">Laccase</fullName>
        <ecNumber evidence="4 13">1.10.3.2</ecNumber>
    </recommendedName>
    <alternativeName>
        <fullName evidence="13">Benzenediol:oxygen oxidoreductase</fullName>
    </alternativeName>
    <alternativeName>
        <fullName evidence="13">Diphenol oxidase</fullName>
    </alternativeName>
    <alternativeName>
        <fullName evidence="13">Urishiol oxidase</fullName>
    </alternativeName>
</protein>
<dbReference type="Pfam" id="PF07732">
    <property type="entry name" value="Cu-oxidase_3"/>
    <property type="match status" value="1"/>
</dbReference>
<dbReference type="AlphaFoldDB" id="A0A6P4ATP6"/>
<feature type="chain" id="PRO_5028515713" description="Laccase" evidence="13">
    <location>
        <begin position="23"/>
        <end position="578"/>
    </location>
</feature>
<dbReference type="InterPro" id="IPR011707">
    <property type="entry name" value="Cu-oxidase-like_N"/>
</dbReference>
<dbReference type="InterPro" id="IPR017761">
    <property type="entry name" value="Laccase"/>
</dbReference>
<evidence type="ECO:0000259" key="15">
    <source>
        <dbReference type="Pfam" id="PF07731"/>
    </source>
</evidence>
<evidence type="ECO:0000256" key="3">
    <source>
        <dbReference type="ARBA" id="ARBA00010609"/>
    </source>
</evidence>
<evidence type="ECO:0000313" key="17">
    <source>
        <dbReference type="Proteomes" id="UP001652623"/>
    </source>
</evidence>
<dbReference type="InterPro" id="IPR033138">
    <property type="entry name" value="Cu_oxidase_CS"/>
</dbReference>
<evidence type="ECO:0000256" key="9">
    <source>
        <dbReference type="ARBA" id="ARBA00023002"/>
    </source>
</evidence>
<keyword evidence="8 13" id="KW-0677">Repeat</keyword>
<keyword evidence="17" id="KW-1185">Reference proteome</keyword>
<sequence>MGFVLRVFGFILLLDELLLCMAAKPANVHYYDFVVKETNYTKLCSTKSILTVNGSFPGPTITVRRGDTAYVTVHNHGLYGLTIHWHGVKQPRNPWSDGPENITQCPIQAGANFTYQVIFSDEEGTLWWHAHSDWTRATVHGAIIILPPNGKNYPYSTPFAQETIILASWYKADVMAVYDEAVTTGGDPNTSDAFTINGQPGDLYDCSNETTYRILVNYGKTYLFRIINAVMNEQQFFGIAKHKITVVGTDGEYIKPITTDYIMISPGQTMDVLVTANQKPSYYYMASSAFADANASFDNTTTTAILQYNANYTPPSTIPSPSLPSYSDREAAENFTSKLRSLASKEHPVSVPKNVTKKMFISVSVNQELCPNASCSGPNGTRLSASLNNISFETPTIDILQAYYRSLNGHQGKKGSNNGIYTTDFPINPPYFYNFTGDVGNNTMNPSLGTKVKLINYMEQVEIVFQGTNVMAPENHPMHLHGFSFYLVGTGSGNFNYKTSPKSYNLVDPPKVNTFGVPKNGWATIRFVADNPGVWFMHCHLERHATWGMNTVIIVKNGPTSRTSILPPPDNLPSCSKS</sequence>
<evidence type="ECO:0000256" key="4">
    <source>
        <dbReference type="ARBA" id="ARBA00012297"/>
    </source>
</evidence>
<dbReference type="GO" id="GO:0005507">
    <property type="term" value="F:copper ion binding"/>
    <property type="evidence" value="ECO:0007669"/>
    <property type="project" value="InterPro"/>
</dbReference>
<evidence type="ECO:0000256" key="10">
    <source>
        <dbReference type="ARBA" id="ARBA00023008"/>
    </source>
</evidence>
<dbReference type="CDD" id="cd13897">
    <property type="entry name" value="CuRO_3_LCC_plant"/>
    <property type="match status" value="1"/>
</dbReference>
<evidence type="ECO:0000259" key="14">
    <source>
        <dbReference type="Pfam" id="PF00394"/>
    </source>
</evidence>
<organism evidence="17 18">
    <name type="scientific">Ziziphus jujuba</name>
    <name type="common">Chinese jujube</name>
    <name type="synonym">Ziziphus sativa</name>
    <dbReference type="NCBI Taxonomy" id="326968"/>
    <lineage>
        <taxon>Eukaryota</taxon>
        <taxon>Viridiplantae</taxon>
        <taxon>Streptophyta</taxon>
        <taxon>Embryophyta</taxon>
        <taxon>Tracheophyta</taxon>
        <taxon>Spermatophyta</taxon>
        <taxon>Magnoliopsida</taxon>
        <taxon>eudicotyledons</taxon>
        <taxon>Gunneridae</taxon>
        <taxon>Pentapetalae</taxon>
        <taxon>rosids</taxon>
        <taxon>fabids</taxon>
        <taxon>Rosales</taxon>
        <taxon>Rhamnaceae</taxon>
        <taxon>Paliureae</taxon>
        <taxon>Ziziphus</taxon>
    </lineage>
</organism>
<dbReference type="GO" id="GO:0052716">
    <property type="term" value="F:hydroquinone:oxygen oxidoreductase activity"/>
    <property type="evidence" value="ECO:0007669"/>
    <property type="project" value="UniProtKB-EC"/>
</dbReference>
<dbReference type="PROSITE" id="PS00080">
    <property type="entry name" value="MULTICOPPER_OXIDASE2"/>
    <property type="match status" value="1"/>
</dbReference>
<keyword evidence="9 13" id="KW-0560">Oxidoreductase</keyword>
<dbReference type="PROSITE" id="PS00079">
    <property type="entry name" value="MULTICOPPER_OXIDASE1"/>
    <property type="match status" value="1"/>
</dbReference>
<dbReference type="Proteomes" id="UP001652623">
    <property type="component" value="Chromosome 5"/>
</dbReference>